<gene>
    <name evidence="8" type="ORF">DW787_06095</name>
</gene>
<dbReference type="GO" id="GO:0009401">
    <property type="term" value="P:phosphoenolpyruvate-dependent sugar phosphotransferase system"/>
    <property type="evidence" value="ECO:0007669"/>
    <property type="project" value="UniProtKB-KW"/>
</dbReference>
<reference evidence="8 9" key="1">
    <citation type="submission" date="2018-08" db="EMBL/GenBank/DDBJ databases">
        <title>A genome reference for cultivated species of the human gut microbiota.</title>
        <authorList>
            <person name="Zou Y."/>
            <person name="Xue W."/>
            <person name="Luo G."/>
        </authorList>
    </citation>
    <scope>NUCLEOTIDE SEQUENCE [LARGE SCALE GENOMIC DNA]</scope>
    <source>
        <strain evidence="8 9">AM30-5LB</strain>
    </source>
</reference>
<evidence type="ECO:0000259" key="7">
    <source>
        <dbReference type="PROSITE" id="PS51093"/>
    </source>
</evidence>
<keyword evidence="6" id="KW-0418">Kinase</keyword>
<feature type="domain" description="PTS EIIA type-1" evidence="7">
    <location>
        <begin position="78"/>
        <end position="182"/>
    </location>
</feature>
<keyword evidence="3 8" id="KW-0762">Sugar transport</keyword>
<dbReference type="FunFam" id="2.70.70.10:FF:000001">
    <property type="entry name" value="PTS system glucose-specific IIA component"/>
    <property type="match status" value="1"/>
</dbReference>
<evidence type="ECO:0000256" key="6">
    <source>
        <dbReference type="ARBA" id="ARBA00022777"/>
    </source>
</evidence>
<dbReference type="Gene3D" id="2.70.70.10">
    <property type="entry name" value="Glucose Permease (Domain IIA)"/>
    <property type="match status" value="1"/>
</dbReference>
<keyword evidence="4" id="KW-0808">Transferase</keyword>
<protein>
    <submittedName>
        <fullName evidence="8">PTS glucose transporter subunit IIA</fullName>
    </submittedName>
</protein>
<dbReference type="InterPro" id="IPR050890">
    <property type="entry name" value="PTS_EIIA_component"/>
</dbReference>
<dbReference type="AlphaFoldDB" id="A0A414FWJ9"/>
<sequence>MRNRTVSVRSFFMPRCGNTRSDYEMGFLSNLFGGKASAVEQPATEDGRTAEAFPQAAPVATILCPVSGTAMDISEANDPVFAGKAMGDGIAIVPSEGVLVAPISGTVEALFPTGHALAIKDEAGMGVMLHIGIDTVDMKGDGFIAHIAQGDRVEAGQILVEFDREKIAAAGFEDTTMMVVTELGSDLSMAKCPAGAVSRGDVALSLIR</sequence>
<dbReference type="PROSITE" id="PS51093">
    <property type="entry name" value="PTS_EIIA_TYPE_1"/>
    <property type="match status" value="1"/>
</dbReference>
<comment type="caution">
    <text evidence="8">The sequence shown here is derived from an EMBL/GenBank/DDBJ whole genome shotgun (WGS) entry which is preliminary data.</text>
</comment>
<dbReference type="Proteomes" id="UP000286050">
    <property type="component" value="Unassembled WGS sequence"/>
</dbReference>
<evidence type="ECO:0000313" key="9">
    <source>
        <dbReference type="Proteomes" id="UP000286050"/>
    </source>
</evidence>
<keyword evidence="5" id="KW-0598">Phosphotransferase system</keyword>
<evidence type="ECO:0000256" key="1">
    <source>
        <dbReference type="ARBA" id="ARBA00004496"/>
    </source>
</evidence>
<dbReference type="EMBL" id="QSJI01000004">
    <property type="protein sequence ID" value="RHD55750.1"/>
    <property type="molecule type" value="Genomic_DNA"/>
</dbReference>
<dbReference type="GO" id="GO:0016301">
    <property type="term" value="F:kinase activity"/>
    <property type="evidence" value="ECO:0007669"/>
    <property type="project" value="UniProtKB-KW"/>
</dbReference>
<organism evidence="8 9">
    <name type="scientific">Collinsella intestinalis</name>
    <dbReference type="NCBI Taxonomy" id="147207"/>
    <lineage>
        <taxon>Bacteria</taxon>
        <taxon>Bacillati</taxon>
        <taxon>Actinomycetota</taxon>
        <taxon>Coriobacteriia</taxon>
        <taxon>Coriobacteriales</taxon>
        <taxon>Coriobacteriaceae</taxon>
        <taxon>Collinsella</taxon>
    </lineage>
</organism>
<accession>A0A414FWJ9</accession>
<proteinExistence type="predicted"/>
<dbReference type="Pfam" id="PF00358">
    <property type="entry name" value="PTS_EIIA_1"/>
    <property type="match status" value="1"/>
</dbReference>
<dbReference type="SUPFAM" id="SSF51261">
    <property type="entry name" value="Duplicated hybrid motif"/>
    <property type="match status" value="1"/>
</dbReference>
<dbReference type="GO" id="GO:0005737">
    <property type="term" value="C:cytoplasm"/>
    <property type="evidence" value="ECO:0007669"/>
    <property type="project" value="UniProtKB-SubCell"/>
</dbReference>
<evidence type="ECO:0000256" key="2">
    <source>
        <dbReference type="ARBA" id="ARBA00022448"/>
    </source>
</evidence>
<dbReference type="PANTHER" id="PTHR45008:SF1">
    <property type="entry name" value="PTS SYSTEM GLUCOSE-SPECIFIC EIIA COMPONENT"/>
    <property type="match status" value="1"/>
</dbReference>
<dbReference type="PROSITE" id="PS00371">
    <property type="entry name" value="PTS_EIIA_TYPE_1_HIS"/>
    <property type="match status" value="1"/>
</dbReference>
<evidence type="ECO:0000313" key="8">
    <source>
        <dbReference type="EMBL" id="RHD55750.1"/>
    </source>
</evidence>
<evidence type="ECO:0000256" key="3">
    <source>
        <dbReference type="ARBA" id="ARBA00022597"/>
    </source>
</evidence>
<evidence type="ECO:0000256" key="5">
    <source>
        <dbReference type="ARBA" id="ARBA00022683"/>
    </source>
</evidence>
<dbReference type="NCBIfam" id="TIGR00830">
    <property type="entry name" value="PTBA"/>
    <property type="match status" value="1"/>
</dbReference>
<name>A0A414FWJ9_9ACTN</name>
<keyword evidence="2" id="KW-0813">Transport</keyword>
<dbReference type="InterPro" id="IPR001127">
    <property type="entry name" value="PTS_EIIA_1_perm"/>
</dbReference>
<dbReference type="InterPro" id="IPR011055">
    <property type="entry name" value="Dup_hybrid_motif"/>
</dbReference>
<comment type="subcellular location">
    <subcellularLocation>
        <location evidence="1">Cytoplasm</location>
    </subcellularLocation>
</comment>
<dbReference type="PANTHER" id="PTHR45008">
    <property type="entry name" value="PTS SYSTEM GLUCOSE-SPECIFIC EIIA COMPONENT"/>
    <property type="match status" value="1"/>
</dbReference>
<evidence type="ECO:0000256" key="4">
    <source>
        <dbReference type="ARBA" id="ARBA00022679"/>
    </source>
</evidence>